<dbReference type="PANTHER" id="PTHR42678">
    <property type="entry name" value="AMIDASE"/>
    <property type="match status" value="1"/>
</dbReference>
<dbReference type="SUPFAM" id="SSF75304">
    <property type="entry name" value="Amidase signature (AS) enzymes"/>
    <property type="match status" value="1"/>
</dbReference>
<gene>
    <name evidence="2" type="ORF">ACFPM4_05590</name>
</gene>
<evidence type="ECO:0000259" key="1">
    <source>
        <dbReference type="Pfam" id="PF01425"/>
    </source>
</evidence>
<evidence type="ECO:0000313" key="3">
    <source>
        <dbReference type="Proteomes" id="UP001596147"/>
    </source>
</evidence>
<dbReference type="EMBL" id="JBHSMC010000003">
    <property type="protein sequence ID" value="MFC5464230.1"/>
    <property type="molecule type" value="Genomic_DNA"/>
</dbReference>
<keyword evidence="3" id="KW-1185">Reference proteome</keyword>
<protein>
    <submittedName>
        <fullName evidence="2">Amidase</fullName>
    </submittedName>
</protein>
<dbReference type="PANTHER" id="PTHR42678:SF5">
    <property type="entry name" value="GLUTAMYL-TRNA(GLN) AMIDOTRANSFERASE SUBUNIT A"/>
    <property type="match status" value="1"/>
</dbReference>
<dbReference type="PROSITE" id="PS00571">
    <property type="entry name" value="AMIDASES"/>
    <property type="match status" value="1"/>
</dbReference>
<proteinExistence type="predicted"/>
<dbReference type="InterPro" id="IPR020556">
    <property type="entry name" value="Amidase_CS"/>
</dbReference>
<dbReference type="Gene3D" id="3.90.1300.10">
    <property type="entry name" value="Amidase signature (AS) domain"/>
    <property type="match status" value="1"/>
</dbReference>
<sequence>MEGINMCADKAINTGNPAAQKAGLSPSTSIQVEEATILQLQQAMEKGEVNSQILVQQYVDRIQKYDKQGPAINAIINLNADAMNVAKALDEERATQGPRSLLHGIPIILKDNYNTKDMPTTAGSVIFKDSIPPNDAFLTNLLRKAGAVILAKANLHELSFGISTVSSLGGQTLNPYDLERNPGGSSGGTAAAIAANFAVVGMGSDTGNSIRLPSANNNLVGLRPTFGLTSRSGLVPISKTQDVGGPIARTVSDLAIVMDIIAGIVDPDDPSTELGKGKRSSSYLDSLNEESLKGKKIGILTDFFGASDEAQATNEVIKVAIDDMKKLGVEFVDITIPEIKTIDAYVVKMEFEATFNKYLDSLGEDRPVLSFREMVEEKQYLLSIDKHLTSSLGLTMDSTKYIETFNNRQKLQNVILEKMRQLNLDAILYPTVRTPPALIKEERWEETNGNLCAHSGLPAISVPAGFTANGLPVGLELLAEPFAEAKLISFGYAYEQATRHRTPPKLTP</sequence>
<reference evidence="3" key="1">
    <citation type="journal article" date="2019" name="Int. J. Syst. Evol. Microbiol.">
        <title>The Global Catalogue of Microorganisms (GCM) 10K type strain sequencing project: providing services to taxonomists for standard genome sequencing and annotation.</title>
        <authorList>
            <consortium name="The Broad Institute Genomics Platform"/>
            <consortium name="The Broad Institute Genome Sequencing Center for Infectious Disease"/>
            <person name="Wu L."/>
            <person name="Ma J."/>
        </authorList>
    </citation>
    <scope>NUCLEOTIDE SEQUENCE [LARGE SCALE GENOMIC DNA]</scope>
    <source>
        <strain evidence="3">CGMCC 1.12237</strain>
    </source>
</reference>
<organism evidence="2 3">
    <name type="scientific">Lederbergia graminis</name>
    <dbReference type="NCBI Taxonomy" id="735518"/>
    <lineage>
        <taxon>Bacteria</taxon>
        <taxon>Bacillati</taxon>
        <taxon>Bacillota</taxon>
        <taxon>Bacilli</taxon>
        <taxon>Bacillales</taxon>
        <taxon>Bacillaceae</taxon>
        <taxon>Lederbergia</taxon>
    </lineage>
</organism>
<comment type="caution">
    <text evidence="2">The sequence shown here is derived from an EMBL/GenBank/DDBJ whole genome shotgun (WGS) entry which is preliminary data.</text>
</comment>
<dbReference type="InterPro" id="IPR023631">
    <property type="entry name" value="Amidase_dom"/>
</dbReference>
<dbReference type="Proteomes" id="UP001596147">
    <property type="component" value="Unassembled WGS sequence"/>
</dbReference>
<evidence type="ECO:0000313" key="2">
    <source>
        <dbReference type="EMBL" id="MFC5464230.1"/>
    </source>
</evidence>
<feature type="domain" description="Amidase" evidence="1">
    <location>
        <begin position="54"/>
        <end position="487"/>
    </location>
</feature>
<dbReference type="Pfam" id="PF01425">
    <property type="entry name" value="Amidase"/>
    <property type="match status" value="1"/>
</dbReference>
<accession>A0ABW0LFV4</accession>
<name>A0ABW0LFV4_9BACI</name>
<dbReference type="RefSeq" id="WP_382348793.1">
    <property type="nucleotide sequence ID" value="NZ_JBHSMC010000003.1"/>
</dbReference>
<dbReference type="InterPro" id="IPR036928">
    <property type="entry name" value="AS_sf"/>
</dbReference>